<proteinExistence type="predicted"/>
<dbReference type="SUPFAM" id="SSF53335">
    <property type="entry name" value="S-adenosyl-L-methionine-dependent methyltransferases"/>
    <property type="match status" value="1"/>
</dbReference>
<feature type="domain" description="Methyltransferase" evidence="3">
    <location>
        <begin position="55"/>
        <end position="148"/>
    </location>
</feature>
<organism evidence="4 5">
    <name type="scientific">Polymorphospora rubra</name>
    <dbReference type="NCBI Taxonomy" id="338584"/>
    <lineage>
        <taxon>Bacteria</taxon>
        <taxon>Bacillati</taxon>
        <taxon>Actinomycetota</taxon>
        <taxon>Actinomycetes</taxon>
        <taxon>Micromonosporales</taxon>
        <taxon>Micromonosporaceae</taxon>
        <taxon>Polymorphospora</taxon>
    </lineage>
</organism>
<evidence type="ECO:0000256" key="1">
    <source>
        <dbReference type="ARBA" id="ARBA00022603"/>
    </source>
</evidence>
<protein>
    <recommendedName>
        <fullName evidence="3">Methyltransferase domain-containing protein</fullName>
    </recommendedName>
</protein>
<evidence type="ECO:0000313" key="4">
    <source>
        <dbReference type="EMBL" id="BCJ66639.1"/>
    </source>
</evidence>
<dbReference type="CDD" id="cd02440">
    <property type="entry name" value="AdoMet_MTases"/>
    <property type="match status" value="1"/>
</dbReference>
<dbReference type="AlphaFoldDB" id="A0A810N353"/>
<gene>
    <name evidence="4" type="ORF">Prubr_36600</name>
</gene>
<reference evidence="4" key="1">
    <citation type="submission" date="2020-08" db="EMBL/GenBank/DDBJ databases">
        <title>Whole genome shotgun sequence of Polymorphospora rubra NBRC 101157.</title>
        <authorList>
            <person name="Komaki H."/>
            <person name="Tamura T."/>
        </authorList>
    </citation>
    <scope>NUCLEOTIDE SEQUENCE</scope>
    <source>
        <strain evidence="4">NBRC 101157</strain>
    </source>
</reference>
<keyword evidence="2" id="KW-0808">Transferase</keyword>
<keyword evidence="1" id="KW-0489">Methyltransferase</keyword>
<dbReference type="Proteomes" id="UP000680866">
    <property type="component" value="Chromosome"/>
</dbReference>
<dbReference type="GO" id="GO:0032259">
    <property type="term" value="P:methylation"/>
    <property type="evidence" value="ECO:0007669"/>
    <property type="project" value="UniProtKB-KW"/>
</dbReference>
<dbReference type="InterPro" id="IPR041698">
    <property type="entry name" value="Methyltransf_25"/>
</dbReference>
<evidence type="ECO:0000256" key="2">
    <source>
        <dbReference type="ARBA" id="ARBA00022679"/>
    </source>
</evidence>
<dbReference type="PANTHER" id="PTHR43861:SF1">
    <property type="entry name" value="TRANS-ACONITATE 2-METHYLTRANSFERASE"/>
    <property type="match status" value="1"/>
</dbReference>
<keyword evidence="5" id="KW-1185">Reference proteome</keyword>
<dbReference type="PANTHER" id="PTHR43861">
    <property type="entry name" value="TRANS-ACONITATE 2-METHYLTRANSFERASE-RELATED"/>
    <property type="match status" value="1"/>
</dbReference>
<name>A0A810N353_9ACTN</name>
<evidence type="ECO:0000313" key="5">
    <source>
        <dbReference type="Proteomes" id="UP000680866"/>
    </source>
</evidence>
<dbReference type="Pfam" id="PF13649">
    <property type="entry name" value="Methyltransf_25"/>
    <property type="match status" value="1"/>
</dbReference>
<dbReference type="EMBL" id="AP023359">
    <property type="protein sequence ID" value="BCJ66639.1"/>
    <property type="molecule type" value="Genomic_DNA"/>
</dbReference>
<dbReference type="GO" id="GO:0008168">
    <property type="term" value="F:methyltransferase activity"/>
    <property type="evidence" value="ECO:0007669"/>
    <property type="project" value="UniProtKB-KW"/>
</dbReference>
<dbReference type="KEGG" id="pry:Prubr_36600"/>
<evidence type="ECO:0000259" key="3">
    <source>
        <dbReference type="Pfam" id="PF13649"/>
    </source>
</evidence>
<sequence>MVSALDTAAVLRQQRANWDAVAAGWRTWTVPFERGAAVVTDRLIGLGGVRAGGRVLDLGTGAGEPARTAAAVVVPGGRVVGVDPSPVMIEAARERCAGLGVEFVVGDVGAPELADQRFDTVLARWSLMFAADRVDNLAKARRLLVPGGVLAAAVWGPPPAVPMISLGFAVVSAELALAPPPPGPGPFTMADPEQVVAEFTAAGLRDVTVHEQVVPFELDSVDDFVRFTRDVLPPRMRQVIQEHRGSVDDPAVWAAVGRAANRFVNADGRVELPSTAYCVRAVAPGAGG</sequence>
<dbReference type="RefSeq" id="WP_212826871.1">
    <property type="nucleotide sequence ID" value="NZ_AP023359.1"/>
</dbReference>
<dbReference type="InterPro" id="IPR029063">
    <property type="entry name" value="SAM-dependent_MTases_sf"/>
</dbReference>
<dbReference type="Gene3D" id="3.40.50.150">
    <property type="entry name" value="Vaccinia Virus protein VP39"/>
    <property type="match status" value="1"/>
</dbReference>
<accession>A0A810N353</accession>